<reference evidence="3" key="1">
    <citation type="journal article" date="2019" name="Int. J. Syst. Evol. Microbiol.">
        <title>The Global Catalogue of Microorganisms (GCM) 10K type strain sequencing project: providing services to taxonomists for standard genome sequencing and annotation.</title>
        <authorList>
            <consortium name="The Broad Institute Genomics Platform"/>
            <consortium name="The Broad Institute Genome Sequencing Center for Infectious Disease"/>
            <person name="Wu L."/>
            <person name="Ma J."/>
        </authorList>
    </citation>
    <scope>NUCLEOTIDE SEQUENCE [LARGE SCALE GENOMIC DNA]</scope>
    <source>
        <strain evidence="3">GH52</strain>
    </source>
</reference>
<feature type="domain" description="Serine aminopeptidase S33" evidence="1">
    <location>
        <begin position="27"/>
        <end position="261"/>
    </location>
</feature>
<dbReference type="PRINTS" id="PR00111">
    <property type="entry name" value="ABHYDROLASE"/>
</dbReference>
<dbReference type="GO" id="GO:0016787">
    <property type="term" value="F:hydrolase activity"/>
    <property type="evidence" value="ECO:0007669"/>
    <property type="project" value="UniProtKB-KW"/>
</dbReference>
<dbReference type="RefSeq" id="WP_377770527.1">
    <property type="nucleotide sequence ID" value="NZ_JBHUHO010000017.1"/>
</dbReference>
<comment type="caution">
    <text evidence="2">The sequence shown here is derived from an EMBL/GenBank/DDBJ whole genome shotgun (WGS) entry which is preliminary data.</text>
</comment>
<dbReference type="InterPro" id="IPR000073">
    <property type="entry name" value="AB_hydrolase_1"/>
</dbReference>
<evidence type="ECO:0000259" key="1">
    <source>
        <dbReference type="Pfam" id="PF12146"/>
    </source>
</evidence>
<dbReference type="InterPro" id="IPR029058">
    <property type="entry name" value="AB_hydrolase_fold"/>
</dbReference>
<proteinExistence type="predicted"/>
<accession>A0ABW4YI83</accession>
<evidence type="ECO:0000313" key="2">
    <source>
        <dbReference type="EMBL" id="MFD2115401.1"/>
    </source>
</evidence>
<dbReference type="EMBL" id="JBHUHO010000017">
    <property type="protein sequence ID" value="MFD2115401.1"/>
    <property type="molecule type" value="Genomic_DNA"/>
</dbReference>
<gene>
    <name evidence="2" type="ORF">ACFSJH_06590</name>
</gene>
<name>A0ABW4YI83_9BACL</name>
<dbReference type="PANTHER" id="PTHR11614">
    <property type="entry name" value="PHOSPHOLIPASE-RELATED"/>
    <property type="match status" value="1"/>
</dbReference>
<dbReference type="InterPro" id="IPR022742">
    <property type="entry name" value="Hydrolase_4"/>
</dbReference>
<organism evidence="2 3">
    <name type="scientific">Paenibacillus yanchengensis</name>
    <dbReference type="NCBI Taxonomy" id="2035833"/>
    <lineage>
        <taxon>Bacteria</taxon>
        <taxon>Bacillati</taxon>
        <taxon>Bacillota</taxon>
        <taxon>Bacilli</taxon>
        <taxon>Bacillales</taxon>
        <taxon>Paenibacillaceae</taxon>
        <taxon>Paenibacillus</taxon>
    </lineage>
</organism>
<dbReference type="Proteomes" id="UP001597362">
    <property type="component" value="Unassembled WGS sequence"/>
</dbReference>
<keyword evidence="3" id="KW-1185">Reference proteome</keyword>
<protein>
    <submittedName>
        <fullName evidence="2">Alpha/beta hydrolase</fullName>
    </submittedName>
</protein>
<keyword evidence="2" id="KW-0378">Hydrolase</keyword>
<sequence length="276" mass="30772">MKHNQWFVQSKADYKIFVQQWLPDDGEVKAVVCLLHGSGEHSGRYDHVVEVLIAAHIVVIAYDHYGHGQSEGKRGDMLSIAACLTDVADICEYASQQFLDKPLYLYGHSMGGNIALNAALRQSLPISGLILTSPWLRLAFSPSPFKVWLGKKLVNIVPTLQQSTGLKNEDLNRPGFRPVRTNNDPLLHTRVTVRAFVALEEAGAWALQHGDELKVPLLLLHGDADNITAYEASVELKKTVGANCRFITFHGGYHELHNDLEGEKMLREVVDWISLD</sequence>
<dbReference type="Gene3D" id="3.40.50.1820">
    <property type="entry name" value="alpha/beta hydrolase"/>
    <property type="match status" value="1"/>
</dbReference>
<dbReference type="Pfam" id="PF12146">
    <property type="entry name" value="Hydrolase_4"/>
    <property type="match status" value="1"/>
</dbReference>
<dbReference type="SUPFAM" id="SSF53474">
    <property type="entry name" value="alpha/beta-Hydrolases"/>
    <property type="match status" value="1"/>
</dbReference>
<evidence type="ECO:0000313" key="3">
    <source>
        <dbReference type="Proteomes" id="UP001597362"/>
    </source>
</evidence>
<dbReference type="InterPro" id="IPR051044">
    <property type="entry name" value="MAG_DAG_Lipase"/>
</dbReference>